<dbReference type="Pfam" id="PF03702">
    <property type="entry name" value="AnmK"/>
    <property type="match status" value="1"/>
</dbReference>
<dbReference type="EMBL" id="VBAJ01000019">
    <property type="protein sequence ID" value="TMJ10200.1"/>
    <property type="molecule type" value="Genomic_DNA"/>
</dbReference>
<evidence type="ECO:0000313" key="2">
    <source>
        <dbReference type="Proteomes" id="UP000318661"/>
    </source>
</evidence>
<accession>A0A537LQE8</accession>
<dbReference type="GO" id="GO:0006040">
    <property type="term" value="P:amino sugar metabolic process"/>
    <property type="evidence" value="ECO:0007669"/>
    <property type="project" value="InterPro"/>
</dbReference>
<dbReference type="Gene3D" id="3.30.420.40">
    <property type="match status" value="1"/>
</dbReference>
<reference evidence="1 2" key="1">
    <citation type="journal article" date="2019" name="Nat. Microbiol.">
        <title>Mediterranean grassland soil C-N compound turnover is dependent on rainfall and depth, and is mediated by genomically divergent microorganisms.</title>
        <authorList>
            <person name="Diamond S."/>
            <person name="Andeer P.F."/>
            <person name="Li Z."/>
            <person name="Crits-Christoph A."/>
            <person name="Burstein D."/>
            <person name="Anantharaman K."/>
            <person name="Lane K.R."/>
            <person name="Thomas B.C."/>
            <person name="Pan C."/>
            <person name="Northen T.R."/>
            <person name="Banfield J.F."/>
        </authorList>
    </citation>
    <scope>NUCLEOTIDE SEQUENCE [LARGE SCALE GENOMIC DNA]</scope>
    <source>
        <strain evidence="1">NP_2</strain>
    </source>
</reference>
<dbReference type="GO" id="GO:0016773">
    <property type="term" value="F:phosphotransferase activity, alcohol group as acceptor"/>
    <property type="evidence" value="ECO:0007669"/>
    <property type="project" value="InterPro"/>
</dbReference>
<dbReference type="Proteomes" id="UP000318661">
    <property type="component" value="Unassembled WGS sequence"/>
</dbReference>
<sequence>SRAKEAVAFAILANETVAGNPSNVPSATGATHPVVLGKLVPA</sequence>
<comment type="caution">
    <text evidence="1">The sequence shown here is derived from an EMBL/GenBank/DDBJ whole genome shotgun (WGS) entry which is preliminary data.</text>
</comment>
<organism evidence="1 2">
    <name type="scientific">Candidatus Segetimicrobium genomatis</name>
    <dbReference type="NCBI Taxonomy" id="2569760"/>
    <lineage>
        <taxon>Bacteria</taxon>
        <taxon>Bacillati</taxon>
        <taxon>Candidatus Sysuimicrobiota</taxon>
        <taxon>Candidatus Sysuimicrobiia</taxon>
        <taxon>Candidatus Sysuimicrobiales</taxon>
        <taxon>Candidatus Segetimicrobiaceae</taxon>
        <taxon>Candidatus Segetimicrobium</taxon>
    </lineage>
</organism>
<dbReference type="InterPro" id="IPR005338">
    <property type="entry name" value="Anhydro_N_Ac-Mur_kinase"/>
</dbReference>
<dbReference type="AlphaFoldDB" id="A0A537LQE8"/>
<dbReference type="GO" id="GO:0005524">
    <property type="term" value="F:ATP binding"/>
    <property type="evidence" value="ECO:0007669"/>
    <property type="project" value="InterPro"/>
</dbReference>
<dbReference type="GO" id="GO:0016301">
    <property type="term" value="F:kinase activity"/>
    <property type="evidence" value="ECO:0007669"/>
    <property type="project" value="UniProtKB-KW"/>
</dbReference>
<evidence type="ECO:0000313" key="1">
    <source>
        <dbReference type="EMBL" id="TMJ10200.1"/>
    </source>
</evidence>
<gene>
    <name evidence="1" type="ORF">E6G99_01195</name>
</gene>
<name>A0A537LQE8_9BACT</name>
<keyword evidence="1" id="KW-0808">Transferase</keyword>
<dbReference type="GO" id="GO:0009254">
    <property type="term" value="P:peptidoglycan turnover"/>
    <property type="evidence" value="ECO:0007669"/>
    <property type="project" value="InterPro"/>
</dbReference>
<keyword evidence="1" id="KW-0418">Kinase</keyword>
<proteinExistence type="predicted"/>
<feature type="non-terminal residue" evidence="1">
    <location>
        <position position="1"/>
    </location>
</feature>
<protein>
    <submittedName>
        <fullName evidence="1">Anhydro-N-acetylmuramic acid kinase</fullName>
    </submittedName>
</protein>